<dbReference type="EMBL" id="JASBWS010000026">
    <property type="protein sequence ID" value="KAJ9110001.1"/>
    <property type="molecule type" value="Genomic_DNA"/>
</dbReference>
<accession>A0ACC2WF07</accession>
<protein>
    <submittedName>
        <fullName evidence="1">Uncharacterized protein</fullName>
    </submittedName>
</protein>
<gene>
    <name evidence="1" type="ORF">QFC20_003075</name>
</gene>
<comment type="caution">
    <text evidence="1">The sequence shown here is derived from an EMBL/GenBank/DDBJ whole genome shotgun (WGS) entry which is preliminary data.</text>
</comment>
<sequence>MTSTPTANVDQATQTTLLAIHALFHDPDAQAKKRANEWLSEFQHTSEAWQTCHTLLTAPDAPQEARMVAAQTLRSKVVYDISQLPRESLLPLRDSLLQSLTQYTDPSAPTGSRAITTQLCLALADLAYQLPEWKDVIAGMVDTFGQRVESVEMLLEFLKVLVEEAGNPRIPLNSAEAADRSSELLSAQREKVLGLLEMYLSAQGVTSRVQTAVFETLRAWLQAGEIDANMIAQTRLFQFTFEALANIELFDAAVDVICDMIHETQEVEDNVQIVEMIVPKVIALRLVFDQAVKDEEDDAVRGYCRIFTEAGETYRQLILAHPDTFLPLVEAIGQCAAYHDLDIVPITFGFWWKFGQALGKRARQDDRYDEEDDAGPSLSQHQAVYGPFLQVYANLQDSMIRHLQFPQGDNAGFTNAAARDEFRAFRHDMGDTLKDCCAVLGANVCMKRSYDLVMAALAKGDAMVWQEVEAPLFSMRSMGAEVDPSDDEVLPHIMDMLPTLPRHPKIQYAAILVISRYTQWINQHPSYLSFQLNYISSGFEIQTDDVAAAAAQAMKWMCKDCKEHLVPYLGQLYTFITTAGTGLEIDDRIEVTEAIGYVISIMPPNDAAEALQRFTQPILQQIQTLGAGPVLQGREELTPLTEALEQLEAYLATVSSIDPLPASCQNTAGAVYQVLDQLIDRYYASYSVADRVCNVLRRGLSFFPFGIIRPILPVLLERLNLSFERSGHPQYIWIIGKCVGLFGKQVEELGPAAGDINATFANSLERVTLQVRQMEVSQGAREIPDVMEDFCQFILQFVLRSPTTLRASAQLPNIVELALAATMLPSGQIVMTALELIEDLLQGALRNGNTSPTDASPADQPVLQAVVQQFGQKILVMTLQGIAQDYPEDSQEPVTAIVKSLCGLAPPETVRQWIAFAIDGVPGHVIPVNSKQEMLQTFHRVFAEGNPELVKNAIRLYVRTARRARDRRDRMSSSLSERR</sequence>
<name>A0ACC2WF07_9TREE</name>
<keyword evidence="2" id="KW-1185">Reference proteome</keyword>
<reference evidence="1" key="1">
    <citation type="submission" date="2023-04" db="EMBL/GenBank/DDBJ databases">
        <title>Draft Genome sequencing of Naganishia species isolated from polar environments using Oxford Nanopore Technology.</title>
        <authorList>
            <person name="Leo P."/>
            <person name="Venkateswaran K."/>
        </authorList>
    </citation>
    <scope>NUCLEOTIDE SEQUENCE</scope>
    <source>
        <strain evidence="1">MNA-CCFEE 5262</strain>
    </source>
</reference>
<evidence type="ECO:0000313" key="1">
    <source>
        <dbReference type="EMBL" id="KAJ9110001.1"/>
    </source>
</evidence>
<organism evidence="1 2">
    <name type="scientific">Naganishia adeliensis</name>
    <dbReference type="NCBI Taxonomy" id="92952"/>
    <lineage>
        <taxon>Eukaryota</taxon>
        <taxon>Fungi</taxon>
        <taxon>Dikarya</taxon>
        <taxon>Basidiomycota</taxon>
        <taxon>Agaricomycotina</taxon>
        <taxon>Tremellomycetes</taxon>
        <taxon>Filobasidiales</taxon>
        <taxon>Filobasidiaceae</taxon>
        <taxon>Naganishia</taxon>
    </lineage>
</organism>
<dbReference type="Proteomes" id="UP001230649">
    <property type="component" value="Unassembled WGS sequence"/>
</dbReference>
<evidence type="ECO:0000313" key="2">
    <source>
        <dbReference type="Proteomes" id="UP001230649"/>
    </source>
</evidence>
<proteinExistence type="predicted"/>